<evidence type="ECO:0000256" key="1">
    <source>
        <dbReference type="SAM" id="Phobius"/>
    </source>
</evidence>
<comment type="caution">
    <text evidence="2">The sequence shown here is derived from an EMBL/GenBank/DDBJ whole genome shotgun (WGS) entry which is preliminary data.</text>
</comment>
<dbReference type="EMBL" id="LXEW01000060">
    <property type="protein sequence ID" value="OAT46080.1"/>
    <property type="molecule type" value="Genomic_DNA"/>
</dbReference>
<feature type="transmembrane region" description="Helical" evidence="1">
    <location>
        <begin position="12"/>
        <end position="37"/>
    </location>
</feature>
<name>A0A1B7JDP5_9GAMM</name>
<accession>A0A1B7JDP5</accession>
<sequence length="40" mass="4529">MPHIDYIIASQYWGLAFTTVISLYLFSLGIGTIIKFVKHA</sequence>
<gene>
    <name evidence="2" type="ORF">M998_3832</name>
</gene>
<keyword evidence="1" id="KW-0812">Transmembrane</keyword>
<keyword evidence="1" id="KW-0472">Membrane</keyword>
<dbReference type="AlphaFoldDB" id="A0A1B7JDP5"/>
<proteinExistence type="predicted"/>
<protein>
    <submittedName>
        <fullName evidence="2">Uncharacterized protein</fullName>
    </submittedName>
</protein>
<reference evidence="2 3" key="1">
    <citation type="submission" date="2016-04" db="EMBL/GenBank/DDBJ databases">
        <title>ATOL: Assembling a taxonomically balanced genome-scale reconstruction of the evolutionary history of the Enterobacteriaceae.</title>
        <authorList>
            <person name="Plunkett G.III."/>
            <person name="Neeno-Eckwall E.C."/>
            <person name="Glasner J.D."/>
            <person name="Perna N.T."/>
        </authorList>
    </citation>
    <scope>NUCLEOTIDE SEQUENCE [LARGE SCALE GENOMIC DNA]</scope>
    <source>
        <strain evidence="2 3">ATCC 35613</strain>
    </source>
</reference>
<dbReference type="Proteomes" id="UP000078224">
    <property type="component" value="Unassembled WGS sequence"/>
</dbReference>
<dbReference type="PATRIC" id="fig|1354272.4.peg.3921"/>
<evidence type="ECO:0000313" key="2">
    <source>
        <dbReference type="EMBL" id="OAT46080.1"/>
    </source>
</evidence>
<keyword evidence="1" id="KW-1133">Transmembrane helix</keyword>
<evidence type="ECO:0000313" key="3">
    <source>
        <dbReference type="Proteomes" id="UP000078224"/>
    </source>
</evidence>
<organism evidence="2 3">
    <name type="scientific">Providencia heimbachae ATCC 35613</name>
    <dbReference type="NCBI Taxonomy" id="1354272"/>
    <lineage>
        <taxon>Bacteria</taxon>
        <taxon>Pseudomonadati</taxon>
        <taxon>Pseudomonadota</taxon>
        <taxon>Gammaproteobacteria</taxon>
        <taxon>Enterobacterales</taxon>
        <taxon>Morganellaceae</taxon>
        <taxon>Providencia</taxon>
    </lineage>
</organism>
<keyword evidence="3" id="KW-1185">Reference proteome</keyword>